<dbReference type="InterPro" id="IPR050144">
    <property type="entry name" value="AAE_transporter"/>
</dbReference>
<evidence type="ECO:0000256" key="1">
    <source>
        <dbReference type="ARBA" id="ARBA00004651"/>
    </source>
</evidence>
<dbReference type="NCBIfam" id="TIGR01625">
    <property type="entry name" value="YidE_YbjL_dupl"/>
    <property type="match status" value="2"/>
</dbReference>
<evidence type="ECO:0000313" key="10">
    <source>
        <dbReference type="EMBL" id="SBW03345.1"/>
    </source>
</evidence>
<dbReference type="InterPro" id="IPR006037">
    <property type="entry name" value="RCK_C"/>
</dbReference>
<dbReference type="Gene3D" id="3.30.70.1450">
    <property type="entry name" value="Regulator of K+ conductance, C-terminal domain"/>
    <property type="match status" value="1"/>
</dbReference>
<evidence type="ECO:0000256" key="3">
    <source>
        <dbReference type="ARBA" id="ARBA00022448"/>
    </source>
</evidence>
<evidence type="ECO:0000256" key="6">
    <source>
        <dbReference type="ARBA" id="ARBA00022989"/>
    </source>
</evidence>
<gene>
    <name evidence="10" type="ORF">KL86DPRO_20127</name>
</gene>
<dbReference type="SUPFAM" id="SSF116726">
    <property type="entry name" value="TrkA C-terminal domain-like"/>
    <property type="match status" value="1"/>
</dbReference>
<comment type="subcellular location">
    <subcellularLocation>
        <location evidence="1">Cell membrane</location>
        <topology evidence="1">Multi-pass membrane protein</topology>
    </subcellularLocation>
</comment>
<protein>
    <recommendedName>
        <fullName evidence="9">RCK C-terminal domain-containing protein</fullName>
    </recommendedName>
</protein>
<reference evidence="10" key="1">
    <citation type="submission" date="2016-04" db="EMBL/GenBank/DDBJ databases">
        <authorList>
            <person name="Evans L.H."/>
            <person name="Alamgir A."/>
            <person name="Owens N."/>
            <person name="Weber N.D."/>
            <person name="Virtaneva K."/>
            <person name="Barbian K."/>
            <person name="Babar A."/>
            <person name="Rosenke K."/>
        </authorList>
    </citation>
    <scope>NUCLEOTIDE SEQUENCE</scope>
    <source>
        <strain evidence="10">86</strain>
    </source>
</reference>
<evidence type="ECO:0000256" key="5">
    <source>
        <dbReference type="ARBA" id="ARBA00022692"/>
    </source>
</evidence>
<feature type="domain" description="RCK C-terminal" evidence="9">
    <location>
        <begin position="286"/>
        <end position="371"/>
    </location>
</feature>
<dbReference type="GO" id="GO:0006813">
    <property type="term" value="P:potassium ion transport"/>
    <property type="evidence" value="ECO:0007669"/>
    <property type="project" value="InterPro"/>
</dbReference>
<sequence length="562" mass="59359">MCWFLALFSGHGVAAAVVALTLTIVLGLAIGLIPFKGIRIGVGGVLFSGLFLSHWGLGADPEILHFVREFGLILFVFSIGMQVGPGFVDSLRRRGLRLNILAAVNVFAGVAVTVVLFFLCALPLPIAVGLFSGAVTNTPSLAAASQVFMEIMPDAASQAIGEAGLAYAIAYPFGIFGIILTMLLTRAVFRADPAKELAAMEEEEKRRNPPLETMDMAVTNANLFGIRIKDIPGLKGLDLVISRVRGAGENAEILAATPDILLHKDMTLHAVGAKEALKQLQMIIGEQVDTNLCELPGPLSVRRMAVTRSSVAGKTPKSLHLLPAHGVTITRVIRAGTEFAARPGSTLHFGDRLICVGTEEALDRAEKILGNSTRDLNHPHVLPIFLGILLGTILGSIPVAVPGLPSGVKLGLAGGPLLVAILLSRVHHVAGMTWYLPMPANLVLREVGIALFLACVGLNAGAGFMPAIMSGAGFYWMAAGACITFIPLCLTAALGKFWFGIDYVTTCGLLAGSMTDPPAIAFASQMLNSDAPMAVYATVYPLTMILRILMGQLLVLGLFLFI</sequence>
<keyword evidence="3" id="KW-0813">Transport</keyword>
<name>A0A212JVM8_9DELT</name>
<dbReference type="PROSITE" id="PS51202">
    <property type="entry name" value="RCK_C"/>
    <property type="match status" value="1"/>
</dbReference>
<dbReference type="AlphaFoldDB" id="A0A212JVM8"/>
<feature type="transmembrane region" description="Helical" evidence="8">
    <location>
        <begin position="474"/>
        <end position="495"/>
    </location>
</feature>
<proteinExistence type="inferred from homology"/>
<evidence type="ECO:0000256" key="7">
    <source>
        <dbReference type="ARBA" id="ARBA00023136"/>
    </source>
</evidence>
<dbReference type="Pfam" id="PF06826">
    <property type="entry name" value="Asp-Al_Ex"/>
    <property type="match status" value="2"/>
</dbReference>
<accession>A0A212JVM8</accession>
<dbReference type="InterPro" id="IPR006512">
    <property type="entry name" value="YidE_YbjL"/>
</dbReference>
<dbReference type="GO" id="GO:0008324">
    <property type="term" value="F:monoatomic cation transmembrane transporter activity"/>
    <property type="evidence" value="ECO:0007669"/>
    <property type="project" value="InterPro"/>
</dbReference>
<feature type="transmembrane region" description="Helical" evidence="8">
    <location>
        <begin position="100"/>
        <end position="124"/>
    </location>
</feature>
<feature type="transmembrane region" description="Helical" evidence="8">
    <location>
        <begin position="448"/>
        <end position="468"/>
    </location>
</feature>
<dbReference type="NCBIfam" id="NF003007">
    <property type="entry name" value="PRK03818.1"/>
    <property type="match status" value="1"/>
</dbReference>
<dbReference type="EMBL" id="FLUQ01000002">
    <property type="protein sequence ID" value="SBW03345.1"/>
    <property type="molecule type" value="Genomic_DNA"/>
</dbReference>
<dbReference type="GO" id="GO:0005886">
    <property type="term" value="C:plasma membrane"/>
    <property type="evidence" value="ECO:0007669"/>
    <property type="project" value="UniProtKB-SubCell"/>
</dbReference>
<feature type="transmembrane region" description="Helical" evidence="8">
    <location>
        <begin position="539"/>
        <end position="561"/>
    </location>
</feature>
<evidence type="ECO:0000256" key="2">
    <source>
        <dbReference type="ARBA" id="ARBA00009854"/>
    </source>
</evidence>
<dbReference type="InterPro" id="IPR036721">
    <property type="entry name" value="RCK_C_sf"/>
</dbReference>
<feature type="transmembrane region" description="Helical" evidence="8">
    <location>
        <begin position="70"/>
        <end position="88"/>
    </location>
</feature>
<evidence type="ECO:0000256" key="8">
    <source>
        <dbReference type="SAM" id="Phobius"/>
    </source>
</evidence>
<feature type="transmembrane region" description="Helical" evidence="8">
    <location>
        <begin position="165"/>
        <end position="185"/>
    </location>
</feature>
<comment type="similarity">
    <text evidence="2">Belongs to the AAE transporter (TC 2.A.81) family.</text>
</comment>
<evidence type="ECO:0000259" key="9">
    <source>
        <dbReference type="PROSITE" id="PS51202"/>
    </source>
</evidence>
<feature type="transmembrane region" description="Helical" evidence="8">
    <location>
        <begin position="12"/>
        <end position="33"/>
    </location>
</feature>
<feature type="transmembrane region" description="Helical" evidence="8">
    <location>
        <begin position="381"/>
        <end position="401"/>
    </location>
</feature>
<organism evidence="10">
    <name type="scientific">uncultured delta proteobacterium</name>
    <dbReference type="NCBI Taxonomy" id="34034"/>
    <lineage>
        <taxon>Bacteria</taxon>
        <taxon>Deltaproteobacteria</taxon>
        <taxon>environmental samples</taxon>
    </lineage>
</organism>
<keyword evidence="5 8" id="KW-0812">Transmembrane</keyword>
<keyword evidence="4" id="KW-1003">Cell membrane</keyword>
<keyword evidence="7 8" id="KW-0472">Membrane</keyword>
<evidence type="ECO:0000256" key="4">
    <source>
        <dbReference type="ARBA" id="ARBA00022475"/>
    </source>
</evidence>
<dbReference type="PANTHER" id="PTHR30445:SF3">
    <property type="entry name" value="TRANSPORT PROTEIN YIDE-RELATED"/>
    <property type="match status" value="1"/>
</dbReference>
<dbReference type="PANTHER" id="PTHR30445">
    <property type="entry name" value="K(+)_H(+) ANTIPORTER SUBUNIT KHTT"/>
    <property type="match status" value="1"/>
</dbReference>
<feature type="transmembrane region" description="Helical" evidence="8">
    <location>
        <begin position="40"/>
        <end position="58"/>
    </location>
</feature>
<keyword evidence="6 8" id="KW-1133">Transmembrane helix</keyword>